<comment type="caution">
    <text evidence="1">The sequence shown here is derived from an EMBL/GenBank/DDBJ whole genome shotgun (WGS) entry which is preliminary data.</text>
</comment>
<dbReference type="Proteomes" id="UP000050501">
    <property type="component" value="Unassembled WGS sequence"/>
</dbReference>
<evidence type="ECO:0000313" key="1">
    <source>
        <dbReference type="EMBL" id="KPL75606.1"/>
    </source>
</evidence>
<protein>
    <submittedName>
        <fullName evidence="1">Uncharacterized protein</fullName>
    </submittedName>
</protein>
<gene>
    <name evidence="1" type="ORF">ADN01_17285</name>
</gene>
<evidence type="ECO:0000313" key="2">
    <source>
        <dbReference type="Proteomes" id="UP000050501"/>
    </source>
</evidence>
<name>A0A0P6X5Y6_9CHLR</name>
<reference evidence="1 2" key="1">
    <citation type="submission" date="2015-07" db="EMBL/GenBank/DDBJ databases">
        <title>Genome sequence of Levilinea saccharolytica DSM 16555.</title>
        <authorList>
            <person name="Hemp J."/>
            <person name="Ward L.M."/>
            <person name="Pace L.A."/>
            <person name="Fischer W.W."/>
        </authorList>
    </citation>
    <scope>NUCLEOTIDE SEQUENCE [LARGE SCALE GENOMIC DNA]</scope>
    <source>
        <strain evidence="1 2">KIBI-1</strain>
    </source>
</reference>
<proteinExistence type="predicted"/>
<organism evidence="1 2">
    <name type="scientific">Levilinea saccharolytica</name>
    <dbReference type="NCBI Taxonomy" id="229921"/>
    <lineage>
        <taxon>Bacteria</taxon>
        <taxon>Bacillati</taxon>
        <taxon>Chloroflexota</taxon>
        <taxon>Anaerolineae</taxon>
        <taxon>Anaerolineales</taxon>
        <taxon>Anaerolineaceae</taxon>
        <taxon>Levilinea</taxon>
    </lineage>
</organism>
<dbReference type="AlphaFoldDB" id="A0A0P6X5Y6"/>
<sequence>MIADRLYLDDPLYDYAAFLSGPEFDDPGLQPGAQMTAAYRAGYPICLQNLRAVLQYYHQARELIAEGRLVPYKLTQMPDGAWPFISVYTRQTLLDARALRIAGYGSPAGLAALALKQILTQNRLARAVSRRLSKPAPAAPSPRPAVHFDEITAASARLDTRLQRYFTYQPLWVSLAAFAIAGGLQGLSTDFFSPDYAYMFRKALDAARQVNKKLPQDRRFLIPAGFSLNGLRLPALLNLPVERVLDTITHEPHAFQAFRAQINQKLLEISAPAGSEEREQQILALQHSVEHDVAQISLTYQEISTSYRQRFSTHLALGSASVLVAGLTTLGSNLDALSIAGGVFSGLSLSASLKEFAKEWLDYQRDLLKLKANDNYFVWRLTPPPR</sequence>
<keyword evidence="2" id="KW-1185">Reference proteome</keyword>
<dbReference type="RefSeq" id="WP_062417027.1">
    <property type="nucleotide sequence ID" value="NZ_DF967974.1"/>
</dbReference>
<accession>A0A0P6X5Y6</accession>
<dbReference type="EMBL" id="LGCM01000065">
    <property type="protein sequence ID" value="KPL75606.1"/>
    <property type="molecule type" value="Genomic_DNA"/>
</dbReference>